<dbReference type="AlphaFoldDB" id="A0A1I2GZJ0"/>
<accession>A0A1I2GZJ0</accession>
<dbReference type="Proteomes" id="UP000198855">
    <property type="component" value="Unassembled WGS sequence"/>
</dbReference>
<organism evidence="1 2">
    <name type="scientific">Paenibacillus catalpae</name>
    <dbReference type="NCBI Taxonomy" id="1045775"/>
    <lineage>
        <taxon>Bacteria</taxon>
        <taxon>Bacillati</taxon>
        <taxon>Bacillota</taxon>
        <taxon>Bacilli</taxon>
        <taxon>Bacillales</taxon>
        <taxon>Paenibacillaceae</taxon>
        <taxon>Paenibacillus</taxon>
    </lineage>
</organism>
<sequence length="47" mass="5255">MENQSHKGNYKGTTAMKAKNQDMAFVNDTIEDAKSVTNFSSKNKKTD</sequence>
<gene>
    <name evidence="1" type="ORF">SAMN05216378_5595</name>
</gene>
<evidence type="ECO:0000313" key="1">
    <source>
        <dbReference type="EMBL" id="SFF23205.1"/>
    </source>
</evidence>
<proteinExistence type="predicted"/>
<protein>
    <submittedName>
        <fullName evidence="1">Uncharacterized protein</fullName>
    </submittedName>
</protein>
<evidence type="ECO:0000313" key="2">
    <source>
        <dbReference type="Proteomes" id="UP000198855"/>
    </source>
</evidence>
<reference evidence="2" key="1">
    <citation type="submission" date="2016-10" db="EMBL/GenBank/DDBJ databases">
        <authorList>
            <person name="Varghese N."/>
            <person name="Submissions S."/>
        </authorList>
    </citation>
    <scope>NUCLEOTIDE SEQUENCE [LARGE SCALE GENOMIC DNA]</scope>
    <source>
        <strain evidence="2">CGMCC 1.10784</strain>
    </source>
</reference>
<dbReference type="RefSeq" id="WP_015847389.1">
    <property type="nucleotide sequence ID" value="NZ_FOMT01000006.1"/>
</dbReference>
<dbReference type="STRING" id="1045775.SAMN05216378_5595"/>
<keyword evidence="2" id="KW-1185">Reference proteome</keyword>
<name>A0A1I2GZJ0_9BACL</name>
<dbReference type="EMBL" id="FOMT01000006">
    <property type="protein sequence ID" value="SFF23205.1"/>
    <property type="molecule type" value="Genomic_DNA"/>
</dbReference>